<accession>A0A841RMA9</accession>
<evidence type="ECO:0000259" key="4">
    <source>
        <dbReference type="PROSITE" id="PS50949"/>
    </source>
</evidence>
<gene>
    <name evidence="5" type="ORF">GGQ92_002730</name>
</gene>
<dbReference type="Pfam" id="PF00392">
    <property type="entry name" value="GntR"/>
    <property type="match status" value="1"/>
</dbReference>
<sequence>MQQVKVYQEVLDEIHRLIKEEGIMPGDKLPSERTLATQLNASRSSVREALRAIELLGMIVTRRGEGTYLRDYKSFQVMQLLATFVLQDTQTVENLTEAIELLENFAIEKAKVKIVPSELDELKRIINSNQSDREKHHLFFERIFNYADNQLIFHIWRLMQDFEEGLKTDVKYNYPYERVIMQLE</sequence>
<dbReference type="InterPro" id="IPR000524">
    <property type="entry name" value="Tscrpt_reg_HTH_GntR"/>
</dbReference>
<dbReference type="Proteomes" id="UP000572212">
    <property type="component" value="Unassembled WGS sequence"/>
</dbReference>
<proteinExistence type="predicted"/>
<keyword evidence="6" id="KW-1185">Reference proteome</keyword>
<dbReference type="CDD" id="cd07377">
    <property type="entry name" value="WHTH_GntR"/>
    <property type="match status" value="1"/>
</dbReference>
<dbReference type="AlphaFoldDB" id="A0A841RMA9"/>
<keyword evidence="1" id="KW-0805">Transcription regulation</keyword>
<keyword evidence="3" id="KW-0804">Transcription</keyword>
<evidence type="ECO:0000313" key="5">
    <source>
        <dbReference type="EMBL" id="MBB6513911.1"/>
    </source>
</evidence>
<organism evidence="5 6">
    <name type="scientific">Gracilibacillus halotolerans</name>
    <dbReference type="NCBI Taxonomy" id="74386"/>
    <lineage>
        <taxon>Bacteria</taxon>
        <taxon>Bacillati</taxon>
        <taxon>Bacillota</taxon>
        <taxon>Bacilli</taxon>
        <taxon>Bacillales</taxon>
        <taxon>Bacillaceae</taxon>
        <taxon>Gracilibacillus</taxon>
    </lineage>
</organism>
<comment type="caution">
    <text evidence="5">The sequence shown here is derived from an EMBL/GenBank/DDBJ whole genome shotgun (WGS) entry which is preliminary data.</text>
</comment>
<reference evidence="5 6" key="1">
    <citation type="submission" date="2020-08" db="EMBL/GenBank/DDBJ databases">
        <title>Genomic Encyclopedia of Type Strains, Phase IV (KMG-IV): sequencing the most valuable type-strain genomes for metagenomic binning, comparative biology and taxonomic classification.</title>
        <authorList>
            <person name="Goeker M."/>
        </authorList>
    </citation>
    <scope>NUCLEOTIDE SEQUENCE [LARGE SCALE GENOMIC DNA]</scope>
    <source>
        <strain evidence="5 6">DSM 11805</strain>
    </source>
</reference>
<keyword evidence="2 5" id="KW-0238">DNA-binding</keyword>
<feature type="domain" description="HTH gntR-type" evidence="4">
    <location>
        <begin position="4"/>
        <end position="72"/>
    </location>
</feature>
<dbReference type="GO" id="GO:0003700">
    <property type="term" value="F:DNA-binding transcription factor activity"/>
    <property type="evidence" value="ECO:0007669"/>
    <property type="project" value="InterPro"/>
</dbReference>
<dbReference type="InterPro" id="IPR036390">
    <property type="entry name" value="WH_DNA-bd_sf"/>
</dbReference>
<dbReference type="GO" id="GO:0003677">
    <property type="term" value="F:DNA binding"/>
    <property type="evidence" value="ECO:0007669"/>
    <property type="project" value="UniProtKB-KW"/>
</dbReference>
<evidence type="ECO:0000313" key="6">
    <source>
        <dbReference type="Proteomes" id="UP000572212"/>
    </source>
</evidence>
<dbReference type="SMART" id="SM00345">
    <property type="entry name" value="HTH_GNTR"/>
    <property type="match status" value="1"/>
</dbReference>
<dbReference type="PANTHER" id="PTHR43537">
    <property type="entry name" value="TRANSCRIPTIONAL REGULATOR, GNTR FAMILY"/>
    <property type="match status" value="1"/>
</dbReference>
<name>A0A841RMA9_9BACI</name>
<protein>
    <submittedName>
        <fullName evidence="5">DNA-binding FadR family transcriptional regulator</fullName>
    </submittedName>
</protein>
<dbReference type="PRINTS" id="PR00035">
    <property type="entry name" value="HTHGNTR"/>
</dbReference>
<dbReference type="EMBL" id="JACHON010000018">
    <property type="protein sequence ID" value="MBB6513911.1"/>
    <property type="molecule type" value="Genomic_DNA"/>
</dbReference>
<dbReference type="PANTHER" id="PTHR43537:SF54">
    <property type="entry name" value="TRANSCRIPTIONAL REGULATOR, GNTR FAMILY"/>
    <property type="match status" value="1"/>
</dbReference>
<dbReference type="Gene3D" id="1.10.10.10">
    <property type="entry name" value="Winged helix-like DNA-binding domain superfamily/Winged helix DNA-binding domain"/>
    <property type="match status" value="1"/>
</dbReference>
<dbReference type="PROSITE" id="PS50949">
    <property type="entry name" value="HTH_GNTR"/>
    <property type="match status" value="1"/>
</dbReference>
<dbReference type="InterPro" id="IPR036388">
    <property type="entry name" value="WH-like_DNA-bd_sf"/>
</dbReference>
<dbReference type="SUPFAM" id="SSF46785">
    <property type="entry name" value="Winged helix' DNA-binding domain"/>
    <property type="match status" value="1"/>
</dbReference>
<evidence type="ECO:0000256" key="2">
    <source>
        <dbReference type="ARBA" id="ARBA00023125"/>
    </source>
</evidence>
<evidence type="ECO:0000256" key="1">
    <source>
        <dbReference type="ARBA" id="ARBA00023015"/>
    </source>
</evidence>
<evidence type="ECO:0000256" key="3">
    <source>
        <dbReference type="ARBA" id="ARBA00023163"/>
    </source>
</evidence>